<evidence type="ECO:0000313" key="4">
    <source>
        <dbReference type="Proteomes" id="UP000281726"/>
    </source>
</evidence>
<dbReference type="RefSeq" id="WP_120723700.1">
    <property type="nucleotide sequence ID" value="NZ_RBAK01000001.1"/>
</dbReference>
<protein>
    <submittedName>
        <fullName evidence="3">Cytochrome c biogenesis protein CcdA</fullName>
    </submittedName>
</protein>
<feature type="transmembrane region" description="Helical" evidence="2">
    <location>
        <begin position="103"/>
        <end position="127"/>
    </location>
</feature>
<dbReference type="OrthoDB" id="9803065at2"/>
<feature type="transmembrane region" description="Helical" evidence="2">
    <location>
        <begin position="208"/>
        <end position="229"/>
    </location>
</feature>
<feature type="transmembrane region" description="Helical" evidence="2">
    <location>
        <begin position="139"/>
        <end position="159"/>
    </location>
</feature>
<evidence type="ECO:0000256" key="2">
    <source>
        <dbReference type="SAM" id="Phobius"/>
    </source>
</evidence>
<dbReference type="PANTHER" id="PTHR31272">
    <property type="entry name" value="CYTOCHROME C-TYPE BIOGENESIS PROTEIN HI_1454-RELATED"/>
    <property type="match status" value="1"/>
</dbReference>
<name>A0A3A9ZQ00_9ACTN</name>
<keyword evidence="2" id="KW-0472">Membrane</keyword>
<reference evidence="3 4" key="1">
    <citation type="journal article" date="2004" name="Syst. Appl. Microbiol.">
        <title>Cryptoendolithic actinomycetes from antarctic sandstone rock samples: Micromonospora endolithica sp. nov. and two isolates related to Micromonospora coerulea Jensen 1932.</title>
        <authorList>
            <person name="Hirsch P."/>
            <person name="Mevs U."/>
            <person name="Kroppenstedt R.M."/>
            <person name="Schumann P."/>
            <person name="Stackebrandt E."/>
        </authorList>
    </citation>
    <scope>NUCLEOTIDE SEQUENCE [LARGE SCALE GENOMIC DNA]</scope>
    <source>
        <strain evidence="3 4">JCM 12677</strain>
    </source>
</reference>
<dbReference type="PANTHER" id="PTHR31272:SF4">
    <property type="entry name" value="CYTOCHROME C-TYPE BIOGENESIS PROTEIN HI_1454-RELATED"/>
    <property type="match status" value="1"/>
</dbReference>
<dbReference type="AlphaFoldDB" id="A0A3A9ZQ00"/>
<keyword evidence="2" id="KW-1133">Transmembrane helix</keyword>
<feature type="transmembrane region" description="Helical" evidence="2">
    <location>
        <begin position="14"/>
        <end position="38"/>
    </location>
</feature>
<feature type="region of interest" description="Disordered" evidence="1">
    <location>
        <begin position="59"/>
        <end position="90"/>
    </location>
</feature>
<feature type="transmembrane region" description="Helical" evidence="2">
    <location>
        <begin position="171"/>
        <end position="188"/>
    </location>
</feature>
<evidence type="ECO:0000256" key="1">
    <source>
        <dbReference type="SAM" id="MobiDB-lite"/>
    </source>
</evidence>
<comment type="caution">
    <text evidence="3">The sequence shown here is derived from an EMBL/GenBank/DDBJ whole genome shotgun (WGS) entry which is preliminary data.</text>
</comment>
<gene>
    <name evidence="3" type="ORF">D7223_00665</name>
</gene>
<dbReference type="Proteomes" id="UP000281726">
    <property type="component" value="Unassembled WGS sequence"/>
</dbReference>
<dbReference type="InterPro" id="IPR051790">
    <property type="entry name" value="Cytochrome_c-biogenesis_DsbD"/>
</dbReference>
<feature type="compositionally biased region" description="Low complexity" evidence="1">
    <location>
        <begin position="62"/>
        <end position="83"/>
    </location>
</feature>
<keyword evidence="2" id="KW-0812">Transmembrane</keyword>
<keyword evidence="4" id="KW-1185">Reference proteome</keyword>
<accession>A0A3A9ZQ00</accession>
<organism evidence="3 4">
    <name type="scientific">Micromonospora endolithica</name>
    <dbReference type="NCBI Taxonomy" id="230091"/>
    <lineage>
        <taxon>Bacteria</taxon>
        <taxon>Bacillati</taxon>
        <taxon>Actinomycetota</taxon>
        <taxon>Actinomycetes</taxon>
        <taxon>Micromonosporales</taxon>
        <taxon>Micromonosporaceae</taxon>
        <taxon>Micromonospora</taxon>
    </lineage>
</organism>
<proteinExistence type="predicted"/>
<sequence length="288" mass="29258">MGEQFASLASSGPLVVAMAVAAAAGLVSFLSPCVLPLVPGYLSYITGLAGADLDNAARPRRSTGVPVPTPVTVASSSTSRATALEAPGPDAARRRWARSRVTAGTLGFIAGFAVVFVTVAVAFNTAGRALVSNARPIEIAAGALTVLLGVAYLGALPLLQRQVRLTRLPTAGLASAPVLGATFGLSWTPCVSPTLGAVLGMAAVESTAGRATILALAYCAGLGLPFLFVGLGLRRALALTGFVRRHHQWVTRVGGILLIAIGLALLTGAWGDFTIWLRATLGPGQIGI</sequence>
<dbReference type="EMBL" id="RBAK01000001">
    <property type="protein sequence ID" value="RKN50358.1"/>
    <property type="molecule type" value="Genomic_DNA"/>
</dbReference>
<feature type="transmembrane region" description="Helical" evidence="2">
    <location>
        <begin position="249"/>
        <end position="271"/>
    </location>
</feature>
<evidence type="ECO:0000313" key="3">
    <source>
        <dbReference type="EMBL" id="RKN50358.1"/>
    </source>
</evidence>